<keyword evidence="3" id="KW-1185">Reference proteome</keyword>
<proteinExistence type="predicted"/>
<feature type="compositionally biased region" description="Basic and acidic residues" evidence="1">
    <location>
        <begin position="180"/>
        <end position="208"/>
    </location>
</feature>
<evidence type="ECO:0000313" key="3">
    <source>
        <dbReference type="Proteomes" id="UP001148838"/>
    </source>
</evidence>
<sequence length="306" mass="34508">MDLREVGYDDRDWIYLAQDRDRWRAYNEGESEDEIGGKINGRSGSELVQHDVSVAYRIPSRPGKTRPIVIRFTKSRSSDEWLQLFRNEAKNDGSGPGNATKKVNRDLSSGRITAGDQLTAVTRDLLNKTRVARKDEASPTKLALACAKNGAYQTIYTRPAQTALIERGLCFEERESRLTARRKDDNADNDKSDHQSEASEVSNHHLEPQYDPETPDEEDLSINEKSSYHQCDPQEGKEKKNRMVRDQVSTEGVAKQRPVTLQVPLGQGWSDVQGRCRVATVNSSYAKAQDAYDELNCLNGQESLCR</sequence>
<organism evidence="2 3">
    <name type="scientific">Periplaneta americana</name>
    <name type="common">American cockroach</name>
    <name type="synonym">Blatta americana</name>
    <dbReference type="NCBI Taxonomy" id="6978"/>
    <lineage>
        <taxon>Eukaryota</taxon>
        <taxon>Metazoa</taxon>
        <taxon>Ecdysozoa</taxon>
        <taxon>Arthropoda</taxon>
        <taxon>Hexapoda</taxon>
        <taxon>Insecta</taxon>
        <taxon>Pterygota</taxon>
        <taxon>Neoptera</taxon>
        <taxon>Polyneoptera</taxon>
        <taxon>Dictyoptera</taxon>
        <taxon>Blattodea</taxon>
        <taxon>Blattoidea</taxon>
        <taxon>Blattidae</taxon>
        <taxon>Blattinae</taxon>
        <taxon>Periplaneta</taxon>
    </lineage>
</organism>
<dbReference type="EMBL" id="JAJSOF020000043">
    <property type="protein sequence ID" value="KAJ4425454.1"/>
    <property type="molecule type" value="Genomic_DNA"/>
</dbReference>
<dbReference type="Proteomes" id="UP001148838">
    <property type="component" value="Unassembled WGS sequence"/>
</dbReference>
<comment type="caution">
    <text evidence="2">The sequence shown here is derived from an EMBL/GenBank/DDBJ whole genome shotgun (WGS) entry which is preliminary data.</text>
</comment>
<name>A0ABQ8RUQ0_PERAM</name>
<evidence type="ECO:0000313" key="2">
    <source>
        <dbReference type="EMBL" id="KAJ4425454.1"/>
    </source>
</evidence>
<protein>
    <submittedName>
        <fullName evidence="2">Uncharacterized protein</fullName>
    </submittedName>
</protein>
<gene>
    <name evidence="2" type="ORF">ANN_28070</name>
</gene>
<reference evidence="2 3" key="1">
    <citation type="journal article" date="2022" name="Allergy">
        <title>Genome assembly and annotation of Periplaneta americana reveal a comprehensive cockroach allergen profile.</title>
        <authorList>
            <person name="Wang L."/>
            <person name="Xiong Q."/>
            <person name="Saelim N."/>
            <person name="Wang L."/>
            <person name="Nong W."/>
            <person name="Wan A.T."/>
            <person name="Shi M."/>
            <person name="Liu X."/>
            <person name="Cao Q."/>
            <person name="Hui J.H.L."/>
            <person name="Sookrung N."/>
            <person name="Leung T.F."/>
            <person name="Tungtrongchitr A."/>
            <person name="Tsui S.K.W."/>
        </authorList>
    </citation>
    <scope>NUCLEOTIDE SEQUENCE [LARGE SCALE GENOMIC DNA]</scope>
    <source>
        <strain evidence="2">PWHHKU_190912</strain>
    </source>
</reference>
<accession>A0ABQ8RUQ0</accession>
<feature type="compositionally biased region" description="Basic and acidic residues" evidence="1">
    <location>
        <begin position="232"/>
        <end position="245"/>
    </location>
</feature>
<evidence type="ECO:0000256" key="1">
    <source>
        <dbReference type="SAM" id="MobiDB-lite"/>
    </source>
</evidence>
<feature type="region of interest" description="Disordered" evidence="1">
    <location>
        <begin position="180"/>
        <end position="253"/>
    </location>
</feature>